<dbReference type="eggNOG" id="ENOG502ZZSG">
    <property type="taxonomic scope" value="Bacteria"/>
</dbReference>
<dbReference type="Proteomes" id="UP000204551">
    <property type="component" value="Chromosome"/>
</dbReference>
<accession>A0A221V2J1</accession>
<organism evidence="1 2">
    <name type="scientific">Arenibacter algicola</name>
    <dbReference type="NCBI Taxonomy" id="616991"/>
    <lineage>
        <taxon>Bacteria</taxon>
        <taxon>Pseudomonadati</taxon>
        <taxon>Bacteroidota</taxon>
        <taxon>Flavobacteriia</taxon>
        <taxon>Flavobacteriales</taxon>
        <taxon>Flavobacteriaceae</taxon>
        <taxon>Arenibacter</taxon>
    </lineage>
</organism>
<dbReference type="Pfam" id="PF20603">
    <property type="entry name" value="Bact_hydrolase"/>
    <property type="match status" value="1"/>
</dbReference>
<protein>
    <submittedName>
        <fullName evidence="1">Uncharacterized protein</fullName>
    </submittedName>
</protein>
<gene>
    <name evidence="1" type="ORF">AREALGSMS7_04358</name>
</gene>
<evidence type="ECO:0000313" key="1">
    <source>
        <dbReference type="EMBL" id="ASO07760.1"/>
    </source>
</evidence>
<dbReference type="AlphaFoldDB" id="A0A221V2J1"/>
<evidence type="ECO:0000313" key="2">
    <source>
        <dbReference type="Proteomes" id="UP000204551"/>
    </source>
</evidence>
<reference evidence="1 2" key="1">
    <citation type="submission" date="2017-07" db="EMBL/GenBank/DDBJ databases">
        <title>Genome Sequence of Arenibacter algicola Strain SMS7 Isolated from a culture of the Diatom Skeletonema marinoi.</title>
        <authorList>
            <person name="Topel M."/>
            <person name="Pinder M.I.M."/>
            <person name="Johansson O.N."/>
            <person name="Kourtchenko O."/>
            <person name="Godhe A."/>
            <person name="Clarke A.K."/>
        </authorList>
    </citation>
    <scope>NUCLEOTIDE SEQUENCE [LARGE SCALE GENOMIC DNA]</scope>
    <source>
        <strain evidence="1 2">SMS7</strain>
    </source>
</reference>
<dbReference type="InterPro" id="IPR046766">
    <property type="entry name" value="Bact_hydrolase"/>
</dbReference>
<dbReference type="EMBL" id="CP022515">
    <property type="protein sequence ID" value="ASO07760.1"/>
    <property type="molecule type" value="Genomic_DNA"/>
</dbReference>
<dbReference type="KEGG" id="aalg:AREALGSMS7_04358"/>
<dbReference type="RefSeq" id="WP_093979991.1">
    <property type="nucleotide sequence ID" value="NZ_CP022515.1"/>
</dbReference>
<name>A0A221V2J1_9FLAO</name>
<proteinExistence type="predicted"/>
<sequence length="172" mass="19970">MKIVAPQKVEECCPIFSTEKWDEKTFNWDNKPFIKASVPTFFHIPFPPMIGKQISRMNKLAEDSNKLDPNKEDILVLFADPHPFKSEIYLSVMAKVPEAKNISLTGTFMSKVFDGDYNAIPKFMKEMDIYLGSKNKKAKRYFVHYAYCPQCVQEKGHNYMVLFAEIENQKLV</sequence>